<dbReference type="SUPFAM" id="SSF55021">
    <property type="entry name" value="ACT-like"/>
    <property type="match status" value="1"/>
</dbReference>
<name>A0A1F6E0V3_9BACT</name>
<dbReference type="SUPFAM" id="SSF56784">
    <property type="entry name" value="HAD-like"/>
    <property type="match status" value="1"/>
</dbReference>
<dbReference type="NCBIfam" id="TIGR01488">
    <property type="entry name" value="HAD-SF-IB"/>
    <property type="match status" value="1"/>
</dbReference>
<dbReference type="UniPathway" id="UPA00135">
    <property type="reaction ID" value="UER00196"/>
</dbReference>
<comment type="similarity">
    <text evidence="3">Belongs to the D-isomer specific 2-hydroxyacid dehydrogenase family.</text>
</comment>
<organism evidence="13 14">
    <name type="scientific">Candidatus Kaiserbacteria bacterium RIFCSPHIGHO2_02_FULL_59_21</name>
    <dbReference type="NCBI Taxonomy" id="1798500"/>
    <lineage>
        <taxon>Bacteria</taxon>
        <taxon>Candidatus Kaiseribacteriota</taxon>
    </lineage>
</organism>
<dbReference type="Gene3D" id="3.30.70.260">
    <property type="match status" value="1"/>
</dbReference>
<dbReference type="InterPro" id="IPR006139">
    <property type="entry name" value="D-isomer_2_OHA_DH_cat_dom"/>
</dbReference>
<dbReference type="GO" id="GO:0051287">
    <property type="term" value="F:NAD binding"/>
    <property type="evidence" value="ECO:0007669"/>
    <property type="project" value="InterPro"/>
</dbReference>
<keyword evidence="7" id="KW-0560">Oxidoreductase</keyword>
<evidence type="ECO:0000256" key="8">
    <source>
        <dbReference type="ARBA" id="ARBA00023027"/>
    </source>
</evidence>
<evidence type="ECO:0000256" key="2">
    <source>
        <dbReference type="ARBA" id="ARBA00005216"/>
    </source>
</evidence>
<dbReference type="PANTHER" id="PTHR43761">
    <property type="entry name" value="D-ISOMER SPECIFIC 2-HYDROXYACID DEHYDROGENASE FAMILY PROTEIN (AFU_ORTHOLOGUE AFUA_1G13630)"/>
    <property type="match status" value="1"/>
</dbReference>
<comment type="function">
    <text evidence="1">Catalyzes the reversible oxidation of 3-phospho-D-glycerate to 3-phosphonooxypyruvate, the first step of the phosphorylated L-serine biosynthesis pathway. Also catalyzes the reversible oxidation of 2-hydroxyglutarate to 2-oxoglutarate.</text>
</comment>
<evidence type="ECO:0000256" key="5">
    <source>
        <dbReference type="ARBA" id="ARBA00013143"/>
    </source>
</evidence>
<dbReference type="CDD" id="cd04901">
    <property type="entry name" value="ACT_3PGDH"/>
    <property type="match status" value="1"/>
</dbReference>
<dbReference type="EC" id="1.1.1.95" evidence="5"/>
<evidence type="ECO:0000256" key="11">
    <source>
        <dbReference type="ARBA" id="ARBA00048731"/>
    </source>
</evidence>
<dbReference type="Pfam" id="PF00389">
    <property type="entry name" value="2-Hacid_dh"/>
    <property type="match status" value="1"/>
</dbReference>
<dbReference type="CDD" id="cd12176">
    <property type="entry name" value="PGDH_3"/>
    <property type="match status" value="1"/>
</dbReference>
<dbReference type="InterPro" id="IPR006140">
    <property type="entry name" value="D-isomer_DH_NAD-bd"/>
</dbReference>
<dbReference type="Gene3D" id="3.40.50.1000">
    <property type="entry name" value="HAD superfamily/HAD-like"/>
    <property type="match status" value="1"/>
</dbReference>
<comment type="catalytic activity">
    <reaction evidence="11">
        <text>(2R)-3-phosphoglycerate + NAD(+) = 3-phosphooxypyruvate + NADH + H(+)</text>
        <dbReference type="Rhea" id="RHEA:12641"/>
        <dbReference type="ChEBI" id="CHEBI:15378"/>
        <dbReference type="ChEBI" id="CHEBI:18110"/>
        <dbReference type="ChEBI" id="CHEBI:57540"/>
        <dbReference type="ChEBI" id="CHEBI:57945"/>
        <dbReference type="ChEBI" id="CHEBI:58272"/>
        <dbReference type="EC" id="1.1.1.95"/>
    </reaction>
</comment>
<dbReference type="GO" id="GO:0004617">
    <property type="term" value="F:phosphoglycerate dehydrogenase activity"/>
    <property type="evidence" value="ECO:0007669"/>
    <property type="project" value="UniProtKB-EC"/>
</dbReference>
<dbReference type="GO" id="GO:0047545">
    <property type="term" value="F:(S)-2-hydroxyglutarate dehydrogenase activity"/>
    <property type="evidence" value="ECO:0007669"/>
    <property type="project" value="UniProtKB-ARBA"/>
</dbReference>
<keyword evidence="8" id="KW-0520">NAD</keyword>
<dbReference type="InterPro" id="IPR029752">
    <property type="entry name" value="D-isomer_DH_CS1"/>
</dbReference>
<dbReference type="Pfam" id="PF02826">
    <property type="entry name" value="2-Hacid_dh_C"/>
    <property type="match status" value="1"/>
</dbReference>
<dbReference type="InterPro" id="IPR036291">
    <property type="entry name" value="NAD(P)-bd_dom_sf"/>
</dbReference>
<dbReference type="EMBL" id="MFLN01000017">
    <property type="protein sequence ID" value="OGG67301.1"/>
    <property type="molecule type" value="Genomic_DNA"/>
</dbReference>
<accession>A0A1F6E0V3</accession>
<dbReference type="InterPro" id="IPR036412">
    <property type="entry name" value="HAD-like_sf"/>
</dbReference>
<evidence type="ECO:0000313" key="13">
    <source>
        <dbReference type="EMBL" id="OGG67301.1"/>
    </source>
</evidence>
<dbReference type="InterPro" id="IPR054480">
    <property type="entry name" value="AHAS_small-like_ACT"/>
</dbReference>
<evidence type="ECO:0000259" key="12">
    <source>
        <dbReference type="PROSITE" id="PS51671"/>
    </source>
</evidence>
<dbReference type="PROSITE" id="PS51671">
    <property type="entry name" value="ACT"/>
    <property type="match status" value="1"/>
</dbReference>
<dbReference type="STRING" id="1798500.A3C21_02425"/>
<dbReference type="InterPro" id="IPR029753">
    <property type="entry name" value="D-isomer_DH_CS"/>
</dbReference>
<evidence type="ECO:0000313" key="14">
    <source>
        <dbReference type="Proteomes" id="UP000178572"/>
    </source>
</evidence>
<evidence type="ECO:0000256" key="4">
    <source>
        <dbReference type="ARBA" id="ARBA00013001"/>
    </source>
</evidence>
<proteinExistence type="inferred from homology"/>
<sequence>MPNIIIDFDSTFTKLEALDELAAIALKNDPEKDGIVANIRDITRQGVEGAITFEESLSRRVPLLKANKKHIEILVKHLKKNVTPSFARNKKFFTEHKRSIYIISGGFREFIGPVARSFGIPESNVLANTFTFDRAGNITGYDKENPLAAKGGKTEAVRKLGLAGETFVLGDGYTDYEIKKNGAASKFFAFTENVSRDAVTKHADRVVASFDEFLYVNGLPGAVSFPKNRLKALLLENIHPDAVAVFRREGYEIETLPKSLGEDELAEKIRDVSVLGIRSKTEITKKALAGAKRLLAVGAFCVGTNQIDLDECSKRGVAVFNAPYSNTRSVVELAIGEIVMLMRGVFDKSVKLHDGAWDKSSKGSFEVRGKKLGIIGYGNIGSQLSVAAEALGMEVCFYDIVDKLSIGNAVKCSSMEEVLKKSDVVTFHVDGNPRNKNLISEREIGLMKDGALLINLSRGFVVDIGALAQALKSGKLKGSAIDVFPNEPKGNDEPFVSALQRLPNVILTPHIGGSTEEAQENIGAFVSGKLTDFVNAGNTYLSVNLPNIQLPELKDAHRLIHIHHNMPGVLAHINGVLAAHNINILGQYLKTNEMTGYVITDVGTEYDTAVIEAMKKVPHTIKFRILY</sequence>
<dbReference type="SUPFAM" id="SSF51735">
    <property type="entry name" value="NAD(P)-binding Rossmann-fold domains"/>
    <property type="match status" value="1"/>
</dbReference>
<comment type="pathway">
    <text evidence="2">Amino-acid biosynthesis; L-serine biosynthesis; L-serine from 3-phospho-D-glycerate: step 1/3.</text>
</comment>
<reference evidence="13 14" key="1">
    <citation type="journal article" date="2016" name="Nat. Commun.">
        <title>Thousands of microbial genomes shed light on interconnected biogeochemical processes in an aquifer system.</title>
        <authorList>
            <person name="Anantharaman K."/>
            <person name="Brown C.T."/>
            <person name="Hug L.A."/>
            <person name="Sharon I."/>
            <person name="Castelle C.J."/>
            <person name="Probst A.J."/>
            <person name="Thomas B.C."/>
            <person name="Singh A."/>
            <person name="Wilkins M.J."/>
            <person name="Karaoz U."/>
            <person name="Brodie E.L."/>
            <person name="Williams K.H."/>
            <person name="Hubbard S.S."/>
            <person name="Banfield J.F."/>
        </authorList>
    </citation>
    <scope>NUCLEOTIDE SEQUENCE [LARGE SCALE GENOMIC DNA]</scope>
</reference>
<dbReference type="InterPro" id="IPR045865">
    <property type="entry name" value="ACT-like_dom_sf"/>
</dbReference>
<dbReference type="AlphaFoldDB" id="A0A1F6E0V3"/>
<comment type="catalytic activity">
    <reaction evidence="10">
        <text>(R)-2-hydroxyglutarate + NAD(+) = 2-oxoglutarate + NADH + H(+)</text>
        <dbReference type="Rhea" id="RHEA:49612"/>
        <dbReference type="ChEBI" id="CHEBI:15378"/>
        <dbReference type="ChEBI" id="CHEBI:15801"/>
        <dbReference type="ChEBI" id="CHEBI:16810"/>
        <dbReference type="ChEBI" id="CHEBI:57540"/>
        <dbReference type="ChEBI" id="CHEBI:57945"/>
        <dbReference type="EC" id="1.1.1.399"/>
    </reaction>
</comment>
<dbReference type="InterPro" id="IPR002912">
    <property type="entry name" value="ACT_dom"/>
</dbReference>
<evidence type="ECO:0000256" key="7">
    <source>
        <dbReference type="ARBA" id="ARBA00023002"/>
    </source>
</evidence>
<dbReference type="FunFam" id="3.40.50.720:FF:000041">
    <property type="entry name" value="D-3-phosphoglycerate dehydrogenase"/>
    <property type="match status" value="1"/>
</dbReference>
<dbReference type="Proteomes" id="UP000178572">
    <property type="component" value="Unassembled WGS sequence"/>
</dbReference>
<dbReference type="Pfam" id="PF22629">
    <property type="entry name" value="ACT_AHAS_ss"/>
    <property type="match status" value="1"/>
</dbReference>
<dbReference type="EC" id="1.1.1.399" evidence="4"/>
<dbReference type="Gene3D" id="1.10.150.210">
    <property type="entry name" value="Phosphoserine phosphatase, domain 2"/>
    <property type="match status" value="1"/>
</dbReference>
<dbReference type="PROSITE" id="PS00671">
    <property type="entry name" value="D_2_HYDROXYACID_DH_3"/>
    <property type="match status" value="1"/>
</dbReference>
<dbReference type="SUPFAM" id="SSF52283">
    <property type="entry name" value="Formate/glycerate dehydrogenase catalytic domain-like"/>
    <property type="match status" value="1"/>
</dbReference>
<feature type="domain" description="ACT" evidence="12">
    <location>
        <begin position="558"/>
        <end position="627"/>
    </location>
</feature>
<dbReference type="PANTHER" id="PTHR43761:SF1">
    <property type="entry name" value="D-ISOMER SPECIFIC 2-HYDROXYACID DEHYDROGENASE CATALYTIC DOMAIN-CONTAINING PROTEIN-RELATED"/>
    <property type="match status" value="1"/>
</dbReference>
<evidence type="ECO:0000256" key="1">
    <source>
        <dbReference type="ARBA" id="ARBA00003800"/>
    </source>
</evidence>
<evidence type="ECO:0000256" key="6">
    <source>
        <dbReference type="ARBA" id="ARBA00021582"/>
    </source>
</evidence>
<evidence type="ECO:0000256" key="9">
    <source>
        <dbReference type="ARBA" id="ARBA00030455"/>
    </source>
</evidence>
<dbReference type="InterPro" id="IPR050418">
    <property type="entry name" value="D-iso_2-hydroxyacid_DH_PdxB"/>
</dbReference>
<gene>
    <name evidence="13" type="ORF">A3C21_02425</name>
</gene>
<dbReference type="PROSITE" id="PS00065">
    <property type="entry name" value="D_2_HYDROXYACID_DH_1"/>
    <property type="match status" value="1"/>
</dbReference>
<protein>
    <recommendedName>
        <fullName evidence="6">D-3-phosphoglycerate dehydrogenase</fullName>
        <ecNumber evidence="4">1.1.1.399</ecNumber>
        <ecNumber evidence="5">1.1.1.95</ecNumber>
    </recommendedName>
    <alternativeName>
        <fullName evidence="9">2-oxoglutarate reductase</fullName>
    </alternativeName>
</protein>
<dbReference type="Gene3D" id="3.40.50.720">
    <property type="entry name" value="NAD(P)-binding Rossmann-like Domain"/>
    <property type="match status" value="2"/>
</dbReference>
<dbReference type="Pfam" id="PF00702">
    <property type="entry name" value="Hydrolase"/>
    <property type="match status" value="1"/>
</dbReference>
<comment type="caution">
    <text evidence="13">The sequence shown here is derived from an EMBL/GenBank/DDBJ whole genome shotgun (WGS) entry which is preliminary data.</text>
</comment>
<evidence type="ECO:0000256" key="3">
    <source>
        <dbReference type="ARBA" id="ARBA00005854"/>
    </source>
</evidence>
<evidence type="ECO:0000256" key="10">
    <source>
        <dbReference type="ARBA" id="ARBA00048126"/>
    </source>
</evidence>
<dbReference type="InterPro" id="IPR023214">
    <property type="entry name" value="HAD_sf"/>
</dbReference>
<dbReference type="NCBIfam" id="NF008759">
    <property type="entry name" value="PRK11790.1"/>
    <property type="match status" value="1"/>
</dbReference>
<dbReference type="GO" id="GO:0006564">
    <property type="term" value="P:L-serine biosynthetic process"/>
    <property type="evidence" value="ECO:0007669"/>
    <property type="project" value="UniProtKB-ARBA"/>
</dbReference>